<sequence length="225" mass="24601">MQSATATGGAGVQCHQALTDSTTASVSTNVKPASNGSRAKELGLRAQKKLLGRFASSQAGRSLLIDDASTACLDNLYRLMEKATKASPQLDSKLPEKVLKNIVKLSIKIGLLHRNNQLGPDDLAHMEEVRRSLRSCAMVVLSFYELEFSYDKAYLTRSLERCRSAVQALIRPHLTDKSCERCDLVFGFLGHPDFLEATFKHDSELRPLLGALVADVNKALEAGQL</sequence>
<organism evidence="1 2">
    <name type="scientific">Eretmocerus hayati</name>
    <dbReference type="NCBI Taxonomy" id="131215"/>
    <lineage>
        <taxon>Eukaryota</taxon>
        <taxon>Metazoa</taxon>
        <taxon>Ecdysozoa</taxon>
        <taxon>Arthropoda</taxon>
        <taxon>Hexapoda</taxon>
        <taxon>Insecta</taxon>
        <taxon>Pterygota</taxon>
        <taxon>Neoptera</taxon>
        <taxon>Endopterygota</taxon>
        <taxon>Hymenoptera</taxon>
        <taxon>Apocrita</taxon>
        <taxon>Proctotrupomorpha</taxon>
        <taxon>Chalcidoidea</taxon>
        <taxon>Aphelinidae</taxon>
        <taxon>Aphelininae</taxon>
        <taxon>Eretmocerus</taxon>
    </lineage>
</organism>
<accession>A0ACC2NNS4</accession>
<evidence type="ECO:0000313" key="1">
    <source>
        <dbReference type="EMBL" id="KAJ8672845.1"/>
    </source>
</evidence>
<reference evidence="1" key="1">
    <citation type="submission" date="2023-04" db="EMBL/GenBank/DDBJ databases">
        <title>A chromosome-level genome assembly of the parasitoid wasp Eretmocerus hayati.</title>
        <authorList>
            <person name="Zhong Y."/>
            <person name="Liu S."/>
            <person name="Liu Y."/>
        </authorList>
    </citation>
    <scope>NUCLEOTIDE SEQUENCE</scope>
    <source>
        <strain evidence="1">ZJU_SS_LIU_2023</strain>
    </source>
</reference>
<keyword evidence="2" id="KW-1185">Reference proteome</keyword>
<dbReference type="Proteomes" id="UP001239111">
    <property type="component" value="Chromosome 3"/>
</dbReference>
<name>A0ACC2NNS4_9HYME</name>
<evidence type="ECO:0000313" key="2">
    <source>
        <dbReference type="Proteomes" id="UP001239111"/>
    </source>
</evidence>
<comment type="caution">
    <text evidence="1">The sequence shown here is derived from an EMBL/GenBank/DDBJ whole genome shotgun (WGS) entry which is preliminary data.</text>
</comment>
<dbReference type="EMBL" id="CM056743">
    <property type="protein sequence ID" value="KAJ8672845.1"/>
    <property type="molecule type" value="Genomic_DNA"/>
</dbReference>
<protein>
    <submittedName>
        <fullName evidence="1">Uncharacterized protein</fullName>
    </submittedName>
</protein>
<gene>
    <name evidence="1" type="ORF">QAD02_004105</name>
</gene>
<proteinExistence type="predicted"/>